<dbReference type="InterPro" id="IPR001995">
    <property type="entry name" value="Peptidase_A2_cat"/>
</dbReference>
<evidence type="ECO:0000256" key="6">
    <source>
        <dbReference type="ARBA" id="ARBA00022759"/>
    </source>
</evidence>
<dbReference type="InterPro" id="IPR012337">
    <property type="entry name" value="RNaseH-like_sf"/>
</dbReference>
<feature type="domain" description="Peptidase A2" evidence="16">
    <location>
        <begin position="33"/>
        <end position="107"/>
    </location>
</feature>
<dbReference type="Gene3D" id="3.10.10.10">
    <property type="entry name" value="HIV Type 1 Reverse Transcriptase, subunit A, domain 1"/>
    <property type="match status" value="1"/>
</dbReference>
<dbReference type="Pfam" id="PF17919">
    <property type="entry name" value="RT_RNaseH_2"/>
    <property type="match status" value="1"/>
</dbReference>
<reference evidence="20" key="2">
    <citation type="submission" date="2025-09" db="UniProtKB">
        <authorList>
            <consortium name="Ensembl"/>
        </authorList>
    </citation>
    <scope>IDENTIFICATION</scope>
</reference>
<evidence type="ECO:0000313" key="20">
    <source>
        <dbReference type="Ensembl" id="ENSLLEP00000022665.1"/>
    </source>
</evidence>
<dbReference type="PROSITE" id="PS50878">
    <property type="entry name" value="RT_POL"/>
    <property type="match status" value="1"/>
</dbReference>
<dbReference type="Pfam" id="PF17921">
    <property type="entry name" value="Integrase_H2C2"/>
    <property type="match status" value="1"/>
</dbReference>
<keyword evidence="13" id="KW-0511">Multifunctional enzyme</keyword>
<dbReference type="InterPro" id="IPR043128">
    <property type="entry name" value="Rev_trsase/Diguanyl_cyclase"/>
</dbReference>
<evidence type="ECO:0000259" key="19">
    <source>
        <dbReference type="PROSITE" id="PS50994"/>
    </source>
</evidence>
<dbReference type="Proteomes" id="UP000694569">
    <property type="component" value="Unplaced"/>
</dbReference>
<evidence type="ECO:0000256" key="3">
    <source>
        <dbReference type="ARBA" id="ARBA00022679"/>
    </source>
</evidence>
<dbReference type="InterPro" id="IPR036397">
    <property type="entry name" value="RNaseH_sf"/>
</dbReference>
<keyword evidence="5" id="KW-0540">Nuclease</keyword>
<dbReference type="InterPro" id="IPR001584">
    <property type="entry name" value="Integrase_cat-core"/>
</dbReference>
<dbReference type="Ensembl" id="ENSLLET00000023536.1">
    <property type="protein sequence ID" value="ENSLLEP00000022665.1"/>
    <property type="gene ID" value="ENSLLEG00000014385.1"/>
</dbReference>
<dbReference type="GO" id="GO:0003723">
    <property type="term" value="F:RNA binding"/>
    <property type="evidence" value="ECO:0007669"/>
    <property type="project" value="UniProtKB-KW"/>
</dbReference>
<dbReference type="GO" id="GO:0004523">
    <property type="term" value="F:RNA-DNA hybrid ribonuclease activity"/>
    <property type="evidence" value="ECO:0007669"/>
    <property type="project" value="UniProtKB-EC"/>
</dbReference>
<proteinExistence type="inferred from homology"/>
<dbReference type="InterPro" id="IPR021109">
    <property type="entry name" value="Peptidase_aspartic_dom_sf"/>
</dbReference>
<evidence type="ECO:0000256" key="2">
    <source>
        <dbReference type="ARBA" id="ARBA00012180"/>
    </source>
</evidence>
<protein>
    <recommendedName>
        <fullName evidence="14">Gypsy retrotransposon integrase-like protein 1</fullName>
        <ecNumber evidence="2">3.1.26.4</ecNumber>
    </recommendedName>
</protein>
<evidence type="ECO:0000256" key="12">
    <source>
        <dbReference type="ARBA" id="ARBA00023172"/>
    </source>
</evidence>
<dbReference type="Gene3D" id="2.40.70.10">
    <property type="entry name" value="Acid Proteases"/>
    <property type="match status" value="1"/>
</dbReference>
<keyword evidence="12" id="KW-0233">DNA recombination</keyword>
<accession>A0A8C5PH11</accession>
<dbReference type="InterPro" id="IPR018061">
    <property type="entry name" value="Retropepsins"/>
</dbReference>
<dbReference type="AlphaFoldDB" id="A0A8C5PH11"/>
<comment type="similarity">
    <text evidence="1">Belongs to the beta type-B retroviral polymerase family. HERV class-II K(HML-2) pol subfamily.</text>
</comment>
<sequence>MKGPGGDTLTFPQLTGGWQDDPMLTLHIEGKPISFLIDTGATTSTIESKYYSGPLAKSEPSMGINGVSTNTFSTRPLALTTPDGKTLLYHVFTVIEDCPISLLGRDLLGKLEVNIYSRTRGLIIDSPSISLFIDKQHHFFMTIDTLPTELQELDRLWSNGPYDTGLISCTPYKAMLHENCQPVYQKQYPLSKEKEDGLRPMIDQFLQDGILEPVVSPFSTPINPVRKPDGTVRFVQDLRAINSLVIPIAPIVPDITTLLSSIPATHTHFSVIDLKNAFFSIPVHPETALLFAFTFEGTQFTWKRLPQGYIDAPVVYSIVLQATLKSWHPSHGSVLLQYVDDLLVCSPSEEACREDGKSLLQWLQECGHKVTLNKMQWCQTQVEYLGFVLRQGERSISQKRVQSVTGLVNPKTKKDMLSFLGMINYCRQWIPDCSYYDNILRQATLLGQSNMITWSNEMLNAFKVLRNAMMTSPALGLPDYVLSFHLFARDNCKTMAAVLTQEHGGRLRPIAFFSKILPVTVQGMPACLRALAACAMAVSMASQYTLGYETHLHTTHDVLSLLKGIHTQHMSSQRFSGYEVTLLSNPALHIEYSSSVSGPAPILNALLGLKNPSDTIPLEHDCALSIESETAPRPDLMSIPVPDADVVFVDGSCTRPNDNTYHAGYAVVQLPDTVLESGPVPYQSAQAAELIALTRACRLYAGRPVTIYTDSKYAYGVVHDHGTIWEKRGFVAADGKKISHSTLVTDLLASILMPSQIAVLHCRAHTRASDPIAKGNHLADQAAKRAAQQDIAKLVMPVLRPPTMDGDQLFCTLQKYATTEELKDWCYPILQKNSNTGLITKDGKPCIPQSSASLFIDHFHGVGHNSIATTITLLSQHFYIQNLRSLVRDYVSRCIICLRNYPNNPHKVDHQHLDYPTTPFTHLQIDFTHIPRTEGKRQEYALVIVDMFSRWPEVFPTKAEDAKTVVRILTREIIPRWGVPLQLNSDKGTAFTSRVSKSLVRALQVEWKYHIPWHPQSSGLVERMNRSVKDRLRKATGGTFKNWKLVLPIILAEIRMAVNRNTGYSPFEILMGRPFPLPWSTGRLTVETGDLEQIRDEYVRQLISTLETTRDKVIFKSPFLSDKPTHPFNPGDKVLVKRLQKGKRPEDFAYGPETTVVAVTRTAILTEDSPVWIHASRVKRIQQGTLSSQADSTKDSTRGTNGGS</sequence>
<feature type="region of interest" description="Disordered" evidence="15">
    <location>
        <begin position="1184"/>
        <end position="1204"/>
    </location>
</feature>
<dbReference type="Gene3D" id="3.10.20.370">
    <property type="match status" value="1"/>
</dbReference>
<dbReference type="GO" id="GO:0003964">
    <property type="term" value="F:RNA-directed DNA polymerase activity"/>
    <property type="evidence" value="ECO:0007669"/>
    <property type="project" value="UniProtKB-KW"/>
</dbReference>
<evidence type="ECO:0000259" key="16">
    <source>
        <dbReference type="PROSITE" id="PS50175"/>
    </source>
</evidence>
<evidence type="ECO:0000313" key="21">
    <source>
        <dbReference type="Proteomes" id="UP000694569"/>
    </source>
</evidence>
<evidence type="ECO:0000259" key="18">
    <source>
        <dbReference type="PROSITE" id="PS50879"/>
    </source>
</evidence>
<evidence type="ECO:0000256" key="14">
    <source>
        <dbReference type="ARBA" id="ARBA00039658"/>
    </source>
</evidence>
<dbReference type="InterPro" id="IPR001969">
    <property type="entry name" value="Aspartic_peptidase_AS"/>
</dbReference>
<feature type="domain" description="Integrase catalytic" evidence="19">
    <location>
        <begin position="915"/>
        <end position="1074"/>
    </location>
</feature>
<name>A0A8C5PH11_9ANUR</name>
<dbReference type="PROSITE" id="PS50175">
    <property type="entry name" value="ASP_PROT_RETROV"/>
    <property type="match status" value="1"/>
</dbReference>
<feature type="domain" description="Reverse transcriptase" evidence="17">
    <location>
        <begin position="206"/>
        <end position="389"/>
    </location>
</feature>
<dbReference type="GO" id="GO:0004190">
    <property type="term" value="F:aspartic-type endopeptidase activity"/>
    <property type="evidence" value="ECO:0007669"/>
    <property type="project" value="InterPro"/>
</dbReference>
<feature type="domain" description="RNase H type-1" evidence="18">
    <location>
        <begin position="641"/>
        <end position="788"/>
    </location>
</feature>
<evidence type="ECO:0000256" key="8">
    <source>
        <dbReference type="ARBA" id="ARBA00022842"/>
    </source>
</evidence>
<dbReference type="PANTHER" id="PTHR37984:SF5">
    <property type="entry name" value="PROTEIN NYNRIN-LIKE"/>
    <property type="match status" value="1"/>
</dbReference>
<dbReference type="CDD" id="cd09273">
    <property type="entry name" value="RNase_HI_RT_Bel"/>
    <property type="match status" value="1"/>
</dbReference>
<dbReference type="InterPro" id="IPR002156">
    <property type="entry name" value="RNaseH_domain"/>
</dbReference>
<dbReference type="Gene3D" id="3.30.420.10">
    <property type="entry name" value="Ribonuclease H-like superfamily/Ribonuclease H"/>
    <property type="match status" value="2"/>
</dbReference>
<dbReference type="PROSITE" id="PS50994">
    <property type="entry name" value="INTEGRASE"/>
    <property type="match status" value="1"/>
</dbReference>
<dbReference type="OrthoDB" id="9906216at2759"/>
<dbReference type="PANTHER" id="PTHR37984">
    <property type="entry name" value="PROTEIN CBG26694"/>
    <property type="match status" value="1"/>
</dbReference>
<evidence type="ECO:0000256" key="5">
    <source>
        <dbReference type="ARBA" id="ARBA00022722"/>
    </source>
</evidence>
<keyword evidence="7" id="KW-0378">Hydrolase</keyword>
<evidence type="ECO:0000259" key="17">
    <source>
        <dbReference type="PROSITE" id="PS50878"/>
    </source>
</evidence>
<keyword evidence="10" id="KW-0229">DNA integration</keyword>
<dbReference type="InterPro" id="IPR041588">
    <property type="entry name" value="Integrase_H2C2"/>
</dbReference>
<evidence type="ECO:0000256" key="4">
    <source>
        <dbReference type="ARBA" id="ARBA00022695"/>
    </source>
</evidence>
<keyword evidence="4" id="KW-0548">Nucleotidyltransferase</keyword>
<evidence type="ECO:0000256" key="11">
    <source>
        <dbReference type="ARBA" id="ARBA00022918"/>
    </source>
</evidence>
<reference evidence="20" key="1">
    <citation type="submission" date="2025-08" db="UniProtKB">
        <authorList>
            <consortium name="Ensembl"/>
        </authorList>
    </citation>
    <scope>IDENTIFICATION</scope>
</reference>
<dbReference type="GO" id="GO:0006310">
    <property type="term" value="P:DNA recombination"/>
    <property type="evidence" value="ECO:0007669"/>
    <property type="project" value="UniProtKB-KW"/>
</dbReference>
<dbReference type="InterPro" id="IPR000477">
    <property type="entry name" value="RT_dom"/>
</dbReference>
<evidence type="ECO:0000256" key="13">
    <source>
        <dbReference type="ARBA" id="ARBA00023268"/>
    </source>
</evidence>
<evidence type="ECO:0000256" key="10">
    <source>
        <dbReference type="ARBA" id="ARBA00022908"/>
    </source>
</evidence>
<organism evidence="20 21">
    <name type="scientific">Leptobrachium leishanense</name>
    <name type="common">Leishan spiny toad</name>
    <dbReference type="NCBI Taxonomy" id="445787"/>
    <lineage>
        <taxon>Eukaryota</taxon>
        <taxon>Metazoa</taxon>
        <taxon>Chordata</taxon>
        <taxon>Craniata</taxon>
        <taxon>Vertebrata</taxon>
        <taxon>Euteleostomi</taxon>
        <taxon>Amphibia</taxon>
        <taxon>Batrachia</taxon>
        <taxon>Anura</taxon>
        <taxon>Pelobatoidea</taxon>
        <taxon>Megophryidae</taxon>
        <taxon>Leptobrachium</taxon>
    </lineage>
</organism>
<dbReference type="Gene3D" id="1.10.340.70">
    <property type="match status" value="1"/>
</dbReference>
<keyword evidence="11" id="KW-0695">RNA-directed DNA polymerase</keyword>
<dbReference type="InterPro" id="IPR050951">
    <property type="entry name" value="Retrovirus_Pol_polyprotein"/>
</dbReference>
<dbReference type="Gene3D" id="3.30.70.270">
    <property type="match status" value="2"/>
</dbReference>
<dbReference type="SUPFAM" id="SSF56672">
    <property type="entry name" value="DNA/RNA polymerases"/>
    <property type="match status" value="1"/>
</dbReference>
<keyword evidence="21" id="KW-1185">Reference proteome</keyword>
<evidence type="ECO:0000256" key="7">
    <source>
        <dbReference type="ARBA" id="ARBA00022801"/>
    </source>
</evidence>
<evidence type="ECO:0000256" key="9">
    <source>
        <dbReference type="ARBA" id="ARBA00022884"/>
    </source>
</evidence>
<dbReference type="GO" id="GO:0006508">
    <property type="term" value="P:proteolysis"/>
    <property type="evidence" value="ECO:0007669"/>
    <property type="project" value="InterPro"/>
</dbReference>
<dbReference type="Pfam" id="PF00078">
    <property type="entry name" value="RVT_1"/>
    <property type="match status" value="1"/>
</dbReference>
<keyword evidence="8" id="KW-0460">Magnesium</keyword>
<evidence type="ECO:0000256" key="1">
    <source>
        <dbReference type="ARBA" id="ARBA00010879"/>
    </source>
</evidence>
<keyword evidence="6" id="KW-0255">Endonuclease</keyword>
<dbReference type="InterPro" id="IPR043502">
    <property type="entry name" value="DNA/RNA_pol_sf"/>
</dbReference>
<dbReference type="PROSITE" id="PS00141">
    <property type="entry name" value="ASP_PROTEASE"/>
    <property type="match status" value="1"/>
</dbReference>
<dbReference type="GO" id="GO:0015074">
    <property type="term" value="P:DNA integration"/>
    <property type="evidence" value="ECO:0007669"/>
    <property type="project" value="UniProtKB-KW"/>
</dbReference>
<keyword evidence="9" id="KW-0694">RNA-binding</keyword>
<dbReference type="GeneTree" id="ENSGT00940000160750"/>
<dbReference type="SUPFAM" id="SSF50630">
    <property type="entry name" value="Acid proteases"/>
    <property type="match status" value="1"/>
</dbReference>
<dbReference type="InterPro" id="IPR041577">
    <property type="entry name" value="RT_RNaseH_2"/>
</dbReference>
<dbReference type="Pfam" id="PF00075">
    <property type="entry name" value="RNase_H"/>
    <property type="match status" value="1"/>
</dbReference>
<dbReference type="PROSITE" id="PS50879">
    <property type="entry name" value="RNASE_H_1"/>
    <property type="match status" value="1"/>
</dbReference>
<keyword evidence="3" id="KW-0808">Transferase</keyword>
<dbReference type="Gene3D" id="2.30.30.850">
    <property type="match status" value="1"/>
</dbReference>
<dbReference type="Pfam" id="PF00665">
    <property type="entry name" value="rve"/>
    <property type="match status" value="1"/>
</dbReference>
<dbReference type="Pfam" id="PF00077">
    <property type="entry name" value="RVP"/>
    <property type="match status" value="1"/>
</dbReference>
<evidence type="ECO:0000256" key="15">
    <source>
        <dbReference type="SAM" id="MobiDB-lite"/>
    </source>
</evidence>
<dbReference type="EC" id="3.1.26.4" evidence="2"/>
<dbReference type="SUPFAM" id="SSF53098">
    <property type="entry name" value="Ribonuclease H-like"/>
    <property type="match status" value="2"/>
</dbReference>